<accession>A0A6G0P737</accession>
<organism evidence="2 3">
    <name type="scientific">Phytophthora fragariae</name>
    <dbReference type="NCBI Taxonomy" id="53985"/>
    <lineage>
        <taxon>Eukaryota</taxon>
        <taxon>Sar</taxon>
        <taxon>Stramenopiles</taxon>
        <taxon>Oomycota</taxon>
        <taxon>Peronosporomycetes</taxon>
        <taxon>Peronosporales</taxon>
        <taxon>Peronosporaceae</taxon>
        <taxon>Phytophthora</taxon>
    </lineage>
</organism>
<feature type="region of interest" description="Disordered" evidence="1">
    <location>
        <begin position="176"/>
        <end position="196"/>
    </location>
</feature>
<proteinExistence type="predicted"/>
<evidence type="ECO:0000313" key="2">
    <source>
        <dbReference type="EMBL" id="KAE9238346.1"/>
    </source>
</evidence>
<gene>
    <name evidence="2" type="ORF">PF004_g8343</name>
</gene>
<name>A0A6G0P737_9STRA</name>
<dbReference type="EMBL" id="QXGC01000386">
    <property type="protein sequence ID" value="KAE9238346.1"/>
    <property type="molecule type" value="Genomic_DNA"/>
</dbReference>
<dbReference type="AlphaFoldDB" id="A0A6G0P737"/>
<evidence type="ECO:0000256" key="1">
    <source>
        <dbReference type="SAM" id="MobiDB-lite"/>
    </source>
</evidence>
<dbReference type="Proteomes" id="UP000476176">
    <property type="component" value="Unassembled WGS sequence"/>
</dbReference>
<feature type="compositionally biased region" description="Polar residues" evidence="1">
    <location>
        <begin position="1"/>
        <end position="11"/>
    </location>
</feature>
<feature type="region of interest" description="Disordered" evidence="1">
    <location>
        <begin position="1"/>
        <end position="55"/>
    </location>
</feature>
<reference evidence="2 3" key="1">
    <citation type="submission" date="2018-09" db="EMBL/GenBank/DDBJ databases">
        <title>Genomic investigation of the strawberry pathogen Phytophthora fragariae indicates pathogenicity is determined by transcriptional variation in three key races.</title>
        <authorList>
            <person name="Adams T.M."/>
            <person name="Armitage A.D."/>
            <person name="Sobczyk M.K."/>
            <person name="Bates H.J."/>
            <person name="Dunwell J.M."/>
            <person name="Nellist C.F."/>
            <person name="Harrison R.J."/>
        </authorList>
    </citation>
    <scope>NUCLEOTIDE SEQUENCE [LARGE SCALE GENOMIC DNA]</scope>
    <source>
        <strain evidence="2 3">BC-23</strain>
    </source>
</reference>
<sequence length="347" mass="41287">MQKCWTTSPRQHPQRYPHLADFDVDSSSESPSDDEHADGVATRVRPIQHRKTSGRVDRARNPVTYRDYTASRYTPKSKLSDLRRQSTRKRLSLPRPEEVYVTTMDEDDQQMFIALFYWRRKVIETHFSAWKWVALGLRRSAKQIHRHTRPRKPLSTSYDLGGLPPPRRNLILKRHTGRSSAEEMENNRSNNLSSPEYLKASRTTELTQDGIDERNVKRGNNSTTKEIPFDTHSEEKRRQFKTELRSIYCCFSQWKCNVDQSRNKRVLQLVQATDFRRQKQLKTFIRTWKCGSEIYQLKRQRLEGADRFHWAALKQHVFFEWKRHCRVEHESVGTSQRRETTGTCIWY</sequence>
<protein>
    <submittedName>
        <fullName evidence="2">Uncharacterized protein</fullName>
    </submittedName>
</protein>
<evidence type="ECO:0000313" key="3">
    <source>
        <dbReference type="Proteomes" id="UP000476176"/>
    </source>
</evidence>
<feature type="compositionally biased region" description="Acidic residues" evidence="1">
    <location>
        <begin position="22"/>
        <end position="32"/>
    </location>
</feature>
<feature type="region of interest" description="Disordered" evidence="1">
    <location>
        <begin position="208"/>
        <end position="233"/>
    </location>
</feature>
<comment type="caution">
    <text evidence="2">The sequence shown here is derived from an EMBL/GenBank/DDBJ whole genome shotgun (WGS) entry which is preliminary data.</text>
</comment>